<keyword evidence="3" id="KW-0813">Transport</keyword>
<keyword evidence="5 8" id="KW-0812">Transmembrane</keyword>
<evidence type="ECO:0000313" key="9">
    <source>
        <dbReference type="EMBL" id="RRC94910.1"/>
    </source>
</evidence>
<comment type="caution">
    <text evidence="9">The sequence shown here is derived from an EMBL/GenBank/DDBJ whole genome shotgun (WGS) entry which is preliminary data.</text>
</comment>
<evidence type="ECO:0000313" key="10">
    <source>
        <dbReference type="Proteomes" id="UP000280444"/>
    </source>
</evidence>
<dbReference type="AlphaFoldDB" id="A0A3P1SDE0"/>
<reference evidence="9 10" key="1">
    <citation type="submission" date="2018-11" db="EMBL/GenBank/DDBJ databases">
        <title>Genomes From Bacteria Associated with the Canine Oral Cavity: a Test Case for Automated Genome-Based Taxonomic Assignment.</title>
        <authorList>
            <person name="Coil D.A."/>
            <person name="Jospin G."/>
            <person name="Darling A.E."/>
            <person name="Wallis C."/>
            <person name="Davis I.J."/>
            <person name="Harris S."/>
            <person name="Eisen J.A."/>
            <person name="Holcombe L.J."/>
            <person name="O'Flynn C."/>
        </authorList>
    </citation>
    <scope>NUCLEOTIDE SEQUENCE [LARGE SCALE GENOMIC DNA]</scope>
    <source>
        <strain evidence="9 10">OH770</strain>
    </source>
</reference>
<dbReference type="InterPro" id="IPR002781">
    <property type="entry name" value="TM_pro_TauE-like"/>
</dbReference>
<dbReference type="EMBL" id="RQZF01000009">
    <property type="protein sequence ID" value="RRC94910.1"/>
    <property type="molecule type" value="Genomic_DNA"/>
</dbReference>
<dbReference type="PANTHER" id="PTHR30269:SF23">
    <property type="entry name" value="MEMBRANE TRANSPORTER PROTEIN YDHB-RELATED"/>
    <property type="match status" value="1"/>
</dbReference>
<feature type="transmembrane region" description="Helical" evidence="8">
    <location>
        <begin position="169"/>
        <end position="189"/>
    </location>
</feature>
<keyword evidence="6 8" id="KW-1133">Transmembrane helix</keyword>
<dbReference type="OrthoDB" id="9801058at2"/>
<evidence type="ECO:0000256" key="5">
    <source>
        <dbReference type="ARBA" id="ARBA00022692"/>
    </source>
</evidence>
<comment type="subcellular location">
    <subcellularLocation>
        <location evidence="1 8">Cell membrane</location>
        <topology evidence="1 8">Multi-pass membrane protein</topology>
    </subcellularLocation>
</comment>
<organism evidence="9 10">
    <name type="scientific">Schaalia canis</name>
    <dbReference type="NCBI Taxonomy" id="100469"/>
    <lineage>
        <taxon>Bacteria</taxon>
        <taxon>Bacillati</taxon>
        <taxon>Actinomycetota</taxon>
        <taxon>Actinomycetes</taxon>
        <taxon>Actinomycetales</taxon>
        <taxon>Actinomycetaceae</taxon>
        <taxon>Schaalia</taxon>
    </lineage>
</organism>
<feature type="transmembrane region" description="Helical" evidence="8">
    <location>
        <begin position="48"/>
        <end position="65"/>
    </location>
</feature>
<gene>
    <name evidence="9" type="ORF">EII11_08120</name>
</gene>
<feature type="transmembrane region" description="Helical" evidence="8">
    <location>
        <begin position="77"/>
        <end position="96"/>
    </location>
</feature>
<dbReference type="GO" id="GO:0005886">
    <property type="term" value="C:plasma membrane"/>
    <property type="evidence" value="ECO:0007669"/>
    <property type="project" value="UniProtKB-SubCell"/>
</dbReference>
<evidence type="ECO:0000256" key="8">
    <source>
        <dbReference type="RuleBase" id="RU363041"/>
    </source>
</evidence>
<accession>A0A3P1SDE0</accession>
<feature type="transmembrane region" description="Helical" evidence="8">
    <location>
        <begin position="229"/>
        <end position="246"/>
    </location>
</feature>
<proteinExistence type="inferred from homology"/>
<feature type="transmembrane region" description="Helical" evidence="8">
    <location>
        <begin position="195"/>
        <end position="217"/>
    </location>
</feature>
<dbReference type="Pfam" id="PF01925">
    <property type="entry name" value="TauE"/>
    <property type="match status" value="1"/>
</dbReference>
<evidence type="ECO:0000256" key="1">
    <source>
        <dbReference type="ARBA" id="ARBA00004651"/>
    </source>
</evidence>
<feature type="transmembrane region" description="Helical" evidence="8">
    <location>
        <begin position="103"/>
        <end position="122"/>
    </location>
</feature>
<dbReference type="PANTHER" id="PTHR30269">
    <property type="entry name" value="TRANSMEMBRANE PROTEIN YFCA"/>
    <property type="match status" value="1"/>
</dbReference>
<dbReference type="InterPro" id="IPR052017">
    <property type="entry name" value="TSUP"/>
</dbReference>
<keyword evidence="10" id="KW-1185">Reference proteome</keyword>
<evidence type="ECO:0000256" key="6">
    <source>
        <dbReference type="ARBA" id="ARBA00022989"/>
    </source>
</evidence>
<feature type="transmembrane region" description="Helical" evidence="8">
    <location>
        <begin position="12"/>
        <end position="41"/>
    </location>
</feature>
<evidence type="ECO:0000256" key="7">
    <source>
        <dbReference type="ARBA" id="ARBA00023136"/>
    </source>
</evidence>
<comment type="similarity">
    <text evidence="2 8">Belongs to the 4-toluene sulfonate uptake permease (TSUP) (TC 2.A.102) family.</text>
</comment>
<dbReference type="Proteomes" id="UP000280444">
    <property type="component" value="Unassembled WGS sequence"/>
</dbReference>
<sequence>MYDLSPVAWGVLMVAAFLIGIAKTALPGLVTFSVALFAAILPARESTAIMLGLLLVGDLFAIWLYRHHVDWLILRRLIPPVLIGLLCGVLIVWLLNSEQLRRLIGVILLLLTAGTLILLGSTRHDAQSFSRSTPTRWFYGGLGGFTTMVANAGGPPMTLYFVASGMDMVRFLGTQAYFFFAVNLMKIPFQYSLGLYSATSLSTALVLLAPLLLGIAIGRAFIRSIKPEIFTPLIVSLTVVSSVYLLV</sequence>
<feature type="transmembrane region" description="Helical" evidence="8">
    <location>
        <begin position="142"/>
        <end position="162"/>
    </location>
</feature>
<name>A0A3P1SDE0_9ACTO</name>
<keyword evidence="7 8" id="KW-0472">Membrane</keyword>
<keyword evidence="4 8" id="KW-1003">Cell membrane</keyword>
<evidence type="ECO:0000256" key="2">
    <source>
        <dbReference type="ARBA" id="ARBA00009142"/>
    </source>
</evidence>
<evidence type="ECO:0000256" key="4">
    <source>
        <dbReference type="ARBA" id="ARBA00022475"/>
    </source>
</evidence>
<evidence type="ECO:0000256" key="3">
    <source>
        <dbReference type="ARBA" id="ARBA00022448"/>
    </source>
</evidence>
<protein>
    <recommendedName>
        <fullName evidence="8">Probable membrane transporter protein</fullName>
    </recommendedName>
</protein>